<protein>
    <submittedName>
        <fullName evidence="2">Uncharacterized protein</fullName>
    </submittedName>
</protein>
<keyword evidence="1" id="KW-0472">Membrane</keyword>
<sequence length="167" mass="18393">MVLVVFFELNAAAILLAFPVLGFLVVATIAVPILSWRRRPRQALACILGVSAVLATLFSLPAVGASAQAFWFRAHLPRYERMIDEARARNPASPVRLVLEWRDLSLFVTATLIEAVVYDETDGVRTDPCPVLDRDHCPVAPGGHVKAPSMDLSVEPIEGHFYRVIMS</sequence>
<evidence type="ECO:0000313" key="2">
    <source>
        <dbReference type="EMBL" id="MFG1253325.1"/>
    </source>
</evidence>
<keyword evidence="1" id="KW-1133">Transmembrane helix</keyword>
<organism evidence="2 3">
    <name type="scientific">Xanthobacter aminoxidans</name>
    <dbReference type="NCBI Taxonomy" id="186280"/>
    <lineage>
        <taxon>Bacteria</taxon>
        <taxon>Pseudomonadati</taxon>
        <taxon>Pseudomonadota</taxon>
        <taxon>Alphaproteobacteria</taxon>
        <taxon>Hyphomicrobiales</taxon>
        <taxon>Xanthobacteraceae</taxon>
        <taxon>Xanthobacter</taxon>
    </lineage>
</organism>
<proteinExistence type="predicted"/>
<dbReference type="EMBL" id="JBAFUR010000003">
    <property type="protein sequence ID" value="MFG1253325.1"/>
    <property type="molecule type" value="Genomic_DNA"/>
</dbReference>
<evidence type="ECO:0000256" key="1">
    <source>
        <dbReference type="SAM" id="Phobius"/>
    </source>
</evidence>
<gene>
    <name evidence="2" type="ORF">V5F30_14045</name>
</gene>
<feature type="transmembrane region" description="Helical" evidence="1">
    <location>
        <begin position="46"/>
        <end position="72"/>
    </location>
</feature>
<reference evidence="2 3" key="1">
    <citation type="submission" date="2024-02" db="EMBL/GenBank/DDBJ databases">
        <title>Expansion and revision of Xanthobacter and proposal of Roseixanthobacter gen. nov.</title>
        <authorList>
            <person name="Soltysiak M.P.M."/>
            <person name="Jalihal A."/>
            <person name="Ory A."/>
            <person name="Chrisophersen C."/>
            <person name="Lee A.D."/>
            <person name="Boulton J."/>
            <person name="Springer M."/>
        </authorList>
    </citation>
    <scope>NUCLEOTIDE SEQUENCE [LARGE SCALE GENOMIC DNA]</scope>
    <source>
        <strain evidence="2 3">CB5</strain>
    </source>
</reference>
<comment type="caution">
    <text evidence="2">The sequence shown here is derived from an EMBL/GenBank/DDBJ whole genome shotgun (WGS) entry which is preliminary data.</text>
</comment>
<feature type="transmembrane region" description="Helical" evidence="1">
    <location>
        <begin position="12"/>
        <end position="34"/>
    </location>
</feature>
<keyword evidence="3" id="KW-1185">Reference proteome</keyword>
<keyword evidence="1" id="KW-0812">Transmembrane</keyword>
<accession>A0ABW6ZHY7</accession>
<dbReference type="RefSeq" id="WP_038193040.1">
    <property type="nucleotide sequence ID" value="NZ_JBAFUR010000003.1"/>
</dbReference>
<dbReference type="Proteomes" id="UP001604043">
    <property type="component" value="Unassembled WGS sequence"/>
</dbReference>
<evidence type="ECO:0000313" key="3">
    <source>
        <dbReference type="Proteomes" id="UP001604043"/>
    </source>
</evidence>
<name>A0ABW6ZHY7_9HYPH</name>